<sequence length="97" mass="10475">MCILTESHYKYEIEHWFRLVGVGGGGTSVGVGGGGGGGGGGARSAQGAGVWRRVRLKLEGRDTHARHLIHEQVEYIISEATSAENLCLMYEGWMAWV</sequence>
<evidence type="ECO:0000259" key="1">
    <source>
        <dbReference type="PROSITE" id="PS51190"/>
    </source>
</evidence>
<dbReference type="GO" id="GO:0004674">
    <property type="term" value="F:protein serine/threonine kinase activity"/>
    <property type="evidence" value="ECO:0007669"/>
    <property type="project" value="TreeGrafter"/>
</dbReference>
<keyword evidence="3" id="KW-1185">Reference proteome</keyword>
<reference evidence="2" key="2">
    <citation type="submission" date="2022-10" db="EMBL/GenBank/DDBJ databases">
        <authorList>
            <consortium name="ENA_rothamsted_submissions"/>
            <consortium name="culmorum"/>
            <person name="King R."/>
        </authorList>
    </citation>
    <scope>NUCLEOTIDE SEQUENCE</scope>
</reference>
<dbReference type="Proteomes" id="UP001153714">
    <property type="component" value="Chromosome 6"/>
</dbReference>
<organism evidence="2 3">
    <name type="scientific">Diatraea saccharalis</name>
    <name type="common">sugarcane borer</name>
    <dbReference type="NCBI Taxonomy" id="40085"/>
    <lineage>
        <taxon>Eukaryota</taxon>
        <taxon>Metazoa</taxon>
        <taxon>Ecdysozoa</taxon>
        <taxon>Arthropoda</taxon>
        <taxon>Hexapoda</taxon>
        <taxon>Insecta</taxon>
        <taxon>Pterygota</taxon>
        <taxon>Neoptera</taxon>
        <taxon>Endopterygota</taxon>
        <taxon>Lepidoptera</taxon>
        <taxon>Glossata</taxon>
        <taxon>Ditrysia</taxon>
        <taxon>Pyraloidea</taxon>
        <taxon>Crambidae</taxon>
        <taxon>Crambinae</taxon>
        <taxon>Diatraea</taxon>
    </lineage>
</organism>
<feature type="domain" description="FATC" evidence="1">
    <location>
        <begin position="65"/>
        <end position="97"/>
    </location>
</feature>
<evidence type="ECO:0000313" key="3">
    <source>
        <dbReference type="Proteomes" id="UP001153714"/>
    </source>
</evidence>
<proteinExistence type="predicted"/>
<dbReference type="InterPro" id="IPR003152">
    <property type="entry name" value="FATC_dom"/>
</dbReference>
<evidence type="ECO:0000313" key="2">
    <source>
        <dbReference type="EMBL" id="CAG9794109.1"/>
    </source>
</evidence>
<dbReference type="SMART" id="SM01343">
    <property type="entry name" value="FATC"/>
    <property type="match status" value="1"/>
</dbReference>
<dbReference type="InterPro" id="IPR050517">
    <property type="entry name" value="DDR_Repair_Kinase"/>
</dbReference>
<dbReference type="OrthoDB" id="10065496at2759"/>
<dbReference type="PANTHER" id="PTHR11139">
    <property type="entry name" value="ATAXIA TELANGIECTASIA MUTATED ATM -RELATED"/>
    <property type="match status" value="1"/>
</dbReference>
<reference evidence="2" key="1">
    <citation type="submission" date="2021-12" db="EMBL/GenBank/DDBJ databases">
        <authorList>
            <person name="King R."/>
        </authorList>
    </citation>
    <scope>NUCLEOTIDE SEQUENCE</scope>
</reference>
<dbReference type="PROSITE" id="PS51190">
    <property type="entry name" value="FATC"/>
    <property type="match status" value="1"/>
</dbReference>
<dbReference type="Pfam" id="PF02260">
    <property type="entry name" value="FATC"/>
    <property type="match status" value="1"/>
</dbReference>
<dbReference type="EMBL" id="OU893337">
    <property type="protein sequence ID" value="CAG9794109.1"/>
    <property type="molecule type" value="Genomic_DNA"/>
</dbReference>
<dbReference type="AlphaFoldDB" id="A0A9N9RCY2"/>
<gene>
    <name evidence="2" type="ORF">DIATSA_LOCUS11509</name>
</gene>
<protein>
    <recommendedName>
        <fullName evidence="1">FATC domain-containing protein</fullName>
    </recommendedName>
</protein>
<accession>A0A9N9RCY2</accession>
<dbReference type="GO" id="GO:0005634">
    <property type="term" value="C:nucleus"/>
    <property type="evidence" value="ECO:0007669"/>
    <property type="project" value="TreeGrafter"/>
</dbReference>
<name>A0A9N9RCY2_9NEOP</name>